<dbReference type="Proteomes" id="UP000799324">
    <property type="component" value="Unassembled WGS sequence"/>
</dbReference>
<feature type="compositionally biased region" description="Low complexity" evidence="1">
    <location>
        <begin position="474"/>
        <end position="492"/>
    </location>
</feature>
<feature type="compositionally biased region" description="Pro residues" evidence="1">
    <location>
        <begin position="333"/>
        <end position="342"/>
    </location>
</feature>
<name>A0A6A6TF37_9PLEO</name>
<feature type="compositionally biased region" description="Low complexity" evidence="1">
    <location>
        <begin position="393"/>
        <end position="412"/>
    </location>
</feature>
<feature type="compositionally biased region" description="Low complexity" evidence="1">
    <location>
        <begin position="8"/>
        <end position="26"/>
    </location>
</feature>
<dbReference type="EMBL" id="MU004318">
    <property type="protein sequence ID" value="KAF2658066.1"/>
    <property type="molecule type" value="Genomic_DNA"/>
</dbReference>
<gene>
    <name evidence="2" type="ORF">K491DRAFT_690416</name>
</gene>
<accession>A0A6A6TF37</accession>
<feature type="compositionally biased region" description="Low complexity" evidence="1">
    <location>
        <begin position="228"/>
        <end position="245"/>
    </location>
</feature>
<feature type="compositionally biased region" description="Basic and acidic residues" evidence="1">
    <location>
        <begin position="550"/>
        <end position="567"/>
    </location>
</feature>
<feature type="compositionally biased region" description="Polar residues" evidence="1">
    <location>
        <begin position="452"/>
        <end position="471"/>
    </location>
</feature>
<dbReference type="AlphaFoldDB" id="A0A6A6TF37"/>
<proteinExistence type="predicted"/>
<sequence>MSGNPFRASLSHNPAASAPAAPISFADVDDRTVEGVSQEFDAGTVTPPRPAKTKKSVRIESPASSPPQPVFQNVDESLLRNPNIGRHVNSPPLRSPTAFPYTLDDRPSAEPFSGGRAEDDVYSTRRSLGITRKDSDMLRELQQSPTGVPANPFSRTLATIEPIDTGAQQAYALGQTRDRLATEKPGLGSKGNLDVESFKNLLMKGISSPSSSGQSLQTATAPHPLAPSVFESSSSTDTSSISRQSIFEPVQDTHVDTPRTSYEMAESDDDTVGLVSDVRKPEKRKPPPAPKHRHGKLVTARTPQTVAFSEFSATPPAASPVSRDRASSDLNKPLPPTPPVIAPPLHIVSHDISTDKSLPSESKPIETPSLPDIPTPQKKTPPPVPLVRRQSQLRTSAASTRSRSNSNLTMTSQHSIDVPLLSPSFSHEPTSSPSTNKSPPPPPPARRHGASLTGSNTPSANTSTTDLTSSIGVRRSNTVSSPNPPSRRTTFSSPPPSPVPGTSSRNNPRSVSNESATMAPPPPPPPRRRQSGRSSLDKERPLPPSSSPTESRRTSLENKRSSFDGRRRTSLASESSLRHEYAPSSENEHVLYSPKEEVEEPLSLEPVMMTKSDSSNILDDMDKFQREIDELRQRYKPE</sequence>
<feature type="region of interest" description="Disordered" evidence="1">
    <location>
        <begin position="1"/>
        <end position="128"/>
    </location>
</feature>
<reference evidence="2" key="1">
    <citation type="journal article" date="2020" name="Stud. Mycol.">
        <title>101 Dothideomycetes genomes: a test case for predicting lifestyles and emergence of pathogens.</title>
        <authorList>
            <person name="Haridas S."/>
            <person name="Albert R."/>
            <person name="Binder M."/>
            <person name="Bloem J."/>
            <person name="Labutti K."/>
            <person name="Salamov A."/>
            <person name="Andreopoulos B."/>
            <person name="Baker S."/>
            <person name="Barry K."/>
            <person name="Bills G."/>
            <person name="Bluhm B."/>
            <person name="Cannon C."/>
            <person name="Castanera R."/>
            <person name="Culley D."/>
            <person name="Daum C."/>
            <person name="Ezra D."/>
            <person name="Gonzalez J."/>
            <person name="Henrissat B."/>
            <person name="Kuo A."/>
            <person name="Liang C."/>
            <person name="Lipzen A."/>
            <person name="Lutzoni F."/>
            <person name="Magnuson J."/>
            <person name="Mondo S."/>
            <person name="Nolan M."/>
            <person name="Ohm R."/>
            <person name="Pangilinan J."/>
            <person name="Park H.-J."/>
            <person name="Ramirez L."/>
            <person name="Alfaro M."/>
            <person name="Sun H."/>
            <person name="Tritt A."/>
            <person name="Yoshinaga Y."/>
            <person name="Zwiers L.-H."/>
            <person name="Turgeon B."/>
            <person name="Goodwin S."/>
            <person name="Spatafora J."/>
            <person name="Crous P."/>
            <person name="Grigoriev I."/>
        </authorList>
    </citation>
    <scope>NUCLEOTIDE SEQUENCE</scope>
    <source>
        <strain evidence="2">CBS 122681</strain>
    </source>
</reference>
<feature type="compositionally biased region" description="Polar residues" evidence="1">
    <location>
        <begin position="506"/>
        <end position="516"/>
    </location>
</feature>
<protein>
    <submittedName>
        <fullName evidence="2">Uncharacterized protein</fullName>
    </submittedName>
</protein>
<dbReference type="OrthoDB" id="428854at2759"/>
<feature type="compositionally biased region" description="Pro residues" evidence="1">
    <location>
        <begin position="371"/>
        <end position="385"/>
    </location>
</feature>
<keyword evidence="3" id="KW-1185">Reference proteome</keyword>
<evidence type="ECO:0000256" key="1">
    <source>
        <dbReference type="SAM" id="MobiDB-lite"/>
    </source>
</evidence>
<evidence type="ECO:0000313" key="2">
    <source>
        <dbReference type="EMBL" id="KAF2658066.1"/>
    </source>
</evidence>
<feature type="compositionally biased region" description="Basic and acidic residues" evidence="1">
    <location>
        <begin position="576"/>
        <end position="589"/>
    </location>
</feature>
<evidence type="ECO:0000313" key="3">
    <source>
        <dbReference type="Proteomes" id="UP000799324"/>
    </source>
</evidence>
<feature type="region of interest" description="Disordered" evidence="1">
    <location>
        <begin position="204"/>
        <end position="606"/>
    </location>
</feature>
<organism evidence="2 3">
    <name type="scientific">Lophiostoma macrostomum CBS 122681</name>
    <dbReference type="NCBI Taxonomy" id="1314788"/>
    <lineage>
        <taxon>Eukaryota</taxon>
        <taxon>Fungi</taxon>
        <taxon>Dikarya</taxon>
        <taxon>Ascomycota</taxon>
        <taxon>Pezizomycotina</taxon>
        <taxon>Dothideomycetes</taxon>
        <taxon>Pleosporomycetidae</taxon>
        <taxon>Pleosporales</taxon>
        <taxon>Lophiostomataceae</taxon>
        <taxon>Lophiostoma</taxon>
    </lineage>
</organism>